<dbReference type="HOGENOM" id="CLU_2116907_0_0_11"/>
<gene>
    <name evidence="1" type="ORF">A605_12615</name>
</gene>
<protein>
    <submittedName>
        <fullName evidence="1">Uncharacterized protein</fullName>
    </submittedName>
</protein>
<evidence type="ECO:0000313" key="1">
    <source>
        <dbReference type="EMBL" id="AGF73519.1"/>
    </source>
</evidence>
<dbReference type="Proteomes" id="UP000011723">
    <property type="component" value="Chromosome"/>
</dbReference>
<proteinExistence type="predicted"/>
<dbReference type="KEGG" id="chn:A605_12615"/>
<dbReference type="eggNOG" id="ENOG5031GD0">
    <property type="taxonomic scope" value="Bacteria"/>
</dbReference>
<dbReference type="AlphaFoldDB" id="M1N0T8"/>
<organism evidence="1 2">
    <name type="scientific">Corynebacterium halotolerans YIM 70093 = DSM 44683</name>
    <dbReference type="NCBI Taxonomy" id="1121362"/>
    <lineage>
        <taxon>Bacteria</taxon>
        <taxon>Bacillati</taxon>
        <taxon>Actinomycetota</taxon>
        <taxon>Actinomycetes</taxon>
        <taxon>Mycobacteriales</taxon>
        <taxon>Corynebacteriaceae</taxon>
        <taxon>Corynebacterium</taxon>
    </lineage>
</organism>
<name>M1N0T8_9CORY</name>
<reference evidence="1 2" key="1">
    <citation type="journal article" date="2012" name="Stand. Genomic Sci.">
        <title>Genome sequence of the halotolerant bacterium Corynebacterium halotolerans type strain YIM 70093(T) (= DSM 44683(T)).</title>
        <authorList>
            <person name="Ruckert C."/>
            <person name="Albersmeier A."/>
            <person name="Al-Dilaimi A."/>
            <person name="Niehaus K."/>
            <person name="Szczepanowski R."/>
            <person name="Kalinowski J."/>
        </authorList>
    </citation>
    <scope>NUCLEOTIDE SEQUENCE [LARGE SCALE GENOMIC DNA]</scope>
    <source>
        <strain evidence="1">YIM 70093</strain>
    </source>
</reference>
<accession>M1N0T8</accession>
<dbReference type="PATRIC" id="fig|1121362.3.peg.2564"/>
<evidence type="ECO:0000313" key="2">
    <source>
        <dbReference type="Proteomes" id="UP000011723"/>
    </source>
</evidence>
<dbReference type="EMBL" id="CP003697">
    <property type="protein sequence ID" value="AGF73519.1"/>
    <property type="molecule type" value="Genomic_DNA"/>
</dbReference>
<sequence>MVDWVWTMPDFGVTWCRCTPDPLTGLPPHSVTRPLITHHLVRVLGSVPDRVSNQEISLVVMDLWKFPAMAPPIAEALMRSVKAVNGLMGQDYPTNTALAVIKHFSNTWNGEPAR</sequence>
<dbReference type="STRING" id="1121362.A605_12615"/>
<keyword evidence="2" id="KW-1185">Reference proteome</keyword>